<dbReference type="InterPro" id="IPR007076">
    <property type="entry name" value="TfoX_N"/>
</dbReference>
<accession>A0A2P5GRI6</accession>
<dbReference type="Gene3D" id="1.10.150.20">
    <property type="entry name" value="5' to 3' exonuclease, C-terminal subdomain"/>
    <property type="match status" value="1"/>
</dbReference>
<dbReference type="PANTHER" id="PTHR36121">
    <property type="entry name" value="PROTEIN SXY"/>
    <property type="match status" value="1"/>
</dbReference>
<evidence type="ECO:0000259" key="1">
    <source>
        <dbReference type="Pfam" id="PF04993"/>
    </source>
</evidence>
<proteinExistence type="predicted"/>
<dbReference type="Pfam" id="PF04993">
    <property type="entry name" value="TfoX_N"/>
    <property type="match status" value="1"/>
</dbReference>
<reference evidence="5 6" key="1">
    <citation type="submission" date="2018-01" db="EMBL/GenBank/DDBJ databases">
        <title>Superficieibacter electus gen. nov., sp. nov., an extended-spectrum beta-lactamase possessing member of the Enterobacteriaceae family, isolated from intensive care unit surfaces.</title>
        <authorList>
            <person name="Potter R.F."/>
            <person name="D'Souza A.W."/>
        </authorList>
    </citation>
    <scope>NUCLEOTIDE SEQUENCE [LARGE SCALE GENOMIC DNA]</scope>
    <source>
        <strain evidence="4 6">BP-1</strain>
        <strain evidence="3 5">BP-2</strain>
    </source>
</reference>
<dbReference type="Gene3D" id="3.30.1460.30">
    <property type="entry name" value="YgaC/TfoX-N like chaperone"/>
    <property type="match status" value="1"/>
</dbReference>
<dbReference type="AlphaFoldDB" id="A0A2P5GRI6"/>
<dbReference type="GO" id="GO:0030420">
    <property type="term" value="P:establishment of competence for transformation"/>
    <property type="evidence" value="ECO:0007669"/>
    <property type="project" value="InterPro"/>
</dbReference>
<dbReference type="RefSeq" id="WP_103675374.1">
    <property type="nucleotide sequence ID" value="NZ_PQGD01000006.1"/>
</dbReference>
<comment type="caution">
    <text evidence="4">The sequence shown here is derived from an EMBL/GenBank/DDBJ whole genome shotgun (WGS) entry which is preliminary data.</text>
</comment>
<organism evidence="4 6">
    <name type="scientific">Superficieibacter electus</name>
    <dbReference type="NCBI Taxonomy" id="2022662"/>
    <lineage>
        <taxon>Bacteria</taxon>
        <taxon>Pseudomonadati</taxon>
        <taxon>Pseudomonadota</taxon>
        <taxon>Gammaproteobacteria</taxon>
        <taxon>Enterobacterales</taxon>
        <taxon>Enterobacteriaceae</taxon>
        <taxon>Superficieibacter</taxon>
    </lineage>
</organism>
<sequence>MSNISHKRIYQSQEYLSPLGSIRYRALFGGYSLAIDNTVFAMVADGDLYLRVCEESAPYRVNHPTSLLTLQKRGRPILLNYYRVDEALWSDRQTLLHLSSFSLQAARQEKARRGGVKRLKDLPNITFHLEMLLIEVGIRSEEELRAVGAEVAWLKIREKNKYLSVRLLYALEGAITGMHEAMLPMQRRQQLTTWFEKIPAPGNE</sequence>
<dbReference type="Pfam" id="PF04994">
    <property type="entry name" value="TfoX_C"/>
    <property type="match status" value="1"/>
</dbReference>
<evidence type="ECO:0000313" key="4">
    <source>
        <dbReference type="EMBL" id="POP49154.1"/>
    </source>
</evidence>
<dbReference type="SUPFAM" id="SSF159894">
    <property type="entry name" value="YgaC/TfoX-N like"/>
    <property type="match status" value="1"/>
</dbReference>
<feature type="domain" description="TfoX C-terminal" evidence="2">
    <location>
        <begin position="117"/>
        <end position="194"/>
    </location>
</feature>
<dbReference type="EMBL" id="PQGE01000005">
    <property type="protein sequence ID" value="POP45848.1"/>
    <property type="molecule type" value="Genomic_DNA"/>
</dbReference>
<feature type="domain" description="TfoX N-terminal" evidence="1">
    <location>
        <begin position="14"/>
        <end position="106"/>
    </location>
</feature>
<name>A0A2P5GRI6_9ENTR</name>
<dbReference type="InterPro" id="IPR026256">
    <property type="entry name" value="TfoX-like_gammaprotbact"/>
</dbReference>
<evidence type="ECO:0000313" key="5">
    <source>
        <dbReference type="Proteomes" id="UP000237073"/>
    </source>
</evidence>
<dbReference type="Proteomes" id="UP000237073">
    <property type="component" value="Unassembled WGS sequence"/>
</dbReference>
<dbReference type="InterPro" id="IPR007077">
    <property type="entry name" value="TfoX_C"/>
</dbReference>
<dbReference type="OrthoDB" id="4225809at2"/>
<evidence type="ECO:0000259" key="2">
    <source>
        <dbReference type="Pfam" id="PF04994"/>
    </source>
</evidence>
<dbReference type="InterPro" id="IPR047525">
    <property type="entry name" value="TfoX-like"/>
</dbReference>
<protein>
    <submittedName>
        <fullName evidence="4">Competence protein</fullName>
    </submittedName>
</protein>
<evidence type="ECO:0000313" key="6">
    <source>
        <dbReference type="Proteomes" id="UP000247005"/>
    </source>
</evidence>
<dbReference type="Proteomes" id="UP000247005">
    <property type="component" value="Unassembled WGS sequence"/>
</dbReference>
<dbReference type="PIRSF" id="PIRSF028788">
    <property type="entry name" value="TfoX_Sxy"/>
    <property type="match status" value="1"/>
</dbReference>
<dbReference type="PANTHER" id="PTHR36121:SF1">
    <property type="entry name" value="PROTEIN SXY"/>
    <property type="match status" value="1"/>
</dbReference>
<keyword evidence="5" id="KW-1185">Reference proteome</keyword>
<dbReference type="EMBL" id="PQGD01000006">
    <property type="protein sequence ID" value="POP49154.1"/>
    <property type="molecule type" value="Genomic_DNA"/>
</dbReference>
<gene>
    <name evidence="4" type="ORF">CHU32_08560</name>
    <name evidence="3" type="ORF">CHU33_07015</name>
</gene>
<evidence type="ECO:0000313" key="3">
    <source>
        <dbReference type="EMBL" id="POP45848.1"/>
    </source>
</evidence>